<keyword evidence="5" id="KW-0862">Zinc</keyword>
<evidence type="ECO:0000256" key="2">
    <source>
        <dbReference type="ARBA" id="ARBA00022723"/>
    </source>
</evidence>
<dbReference type="GO" id="GO:0000981">
    <property type="term" value="F:DNA-binding transcription factor activity, RNA polymerase II-specific"/>
    <property type="evidence" value="ECO:0007669"/>
    <property type="project" value="InterPro"/>
</dbReference>
<dbReference type="PANTHER" id="PTHR40626:SF10">
    <property type="entry name" value="C2H2-TYPE DOMAIN-CONTAINING PROTEIN"/>
    <property type="match status" value="1"/>
</dbReference>
<dbReference type="Proteomes" id="UP000247810">
    <property type="component" value="Unassembled WGS sequence"/>
</dbReference>
<evidence type="ECO:0000256" key="5">
    <source>
        <dbReference type="ARBA" id="ARBA00022833"/>
    </source>
</evidence>
<dbReference type="GO" id="GO:0005634">
    <property type="term" value="C:nucleus"/>
    <property type="evidence" value="ECO:0007669"/>
    <property type="project" value="UniProtKB-SubCell"/>
</dbReference>
<dbReference type="PANTHER" id="PTHR40626">
    <property type="entry name" value="MIP31509P"/>
    <property type="match status" value="1"/>
</dbReference>
<dbReference type="VEuPathDB" id="FungiDB:BO71DRAFT_65879"/>
<dbReference type="GO" id="GO:0000978">
    <property type="term" value="F:RNA polymerase II cis-regulatory region sequence-specific DNA binding"/>
    <property type="evidence" value="ECO:0007669"/>
    <property type="project" value="InterPro"/>
</dbReference>
<organism evidence="10 11">
    <name type="scientific">Aspergillus ellipticus CBS 707.79</name>
    <dbReference type="NCBI Taxonomy" id="1448320"/>
    <lineage>
        <taxon>Eukaryota</taxon>
        <taxon>Fungi</taxon>
        <taxon>Dikarya</taxon>
        <taxon>Ascomycota</taxon>
        <taxon>Pezizomycotina</taxon>
        <taxon>Eurotiomycetes</taxon>
        <taxon>Eurotiomycetidae</taxon>
        <taxon>Eurotiales</taxon>
        <taxon>Aspergillaceae</taxon>
        <taxon>Aspergillus</taxon>
        <taxon>Aspergillus subgen. Circumdati</taxon>
    </lineage>
</organism>
<evidence type="ECO:0000313" key="11">
    <source>
        <dbReference type="Proteomes" id="UP000247810"/>
    </source>
</evidence>
<feature type="domain" description="Xylanolytic transcriptional activator regulatory" evidence="9">
    <location>
        <begin position="83"/>
        <end position="194"/>
    </location>
</feature>
<evidence type="ECO:0000256" key="4">
    <source>
        <dbReference type="ARBA" id="ARBA00022771"/>
    </source>
</evidence>
<dbReference type="EMBL" id="KZ825813">
    <property type="protein sequence ID" value="PYH98337.1"/>
    <property type="molecule type" value="Genomic_DNA"/>
</dbReference>
<evidence type="ECO:0000256" key="7">
    <source>
        <dbReference type="ARBA" id="ARBA00023163"/>
    </source>
</evidence>
<dbReference type="STRING" id="1448320.A0A319DVX0"/>
<comment type="subcellular location">
    <subcellularLocation>
        <location evidence="1">Nucleus</location>
    </subcellularLocation>
</comment>
<keyword evidence="11" id="KW-1185">Reference proteome</keyword>
<dbReference type="InterPro" id="IPR007219">
    <property type="entry name" value="XnlR_reg_dom"/>
</dbReference>
<evidence type="ECO:0000256" key="8">
    <source>
        <dbReference type="ARBA" id="ARBA00023242"/>
    </source>
</evidence>
<keyword evidence="7" id="KW-0804">Transcription</keyword>
<dbReference type="GO" id="GO:0000785">
    <property type="term" value="C:chromatin"/>
    <property type="evidence" value="ECO:0007669"/>
    <property type="project" value="TreeGrafter"/>
</dbReference>
<dbReference type="Pfam" id="PF04082">
    <property type="entry name" value="Fungal_trans"/>
    <property type="match status" value="1"/>
</dbReference>
<evidence type="ECO:0000256" key="1">
    <source>
        <dbReference type="ARBA" id="ARBA00004123"/>
    </source>
</evidence>
<keyword evidence="8" id="KW-0539">Nucleus</keyword>
<dbReference type="GO" id="GO:0006351">
    <property type="term" value="P:DNA-templated transcription"/>
    <property type="evidence" value="ECO:0007669"/>
    <property type="project" value="InterPro"/>
</dbReference>
<name>A0A319DVX0_9EURO</name>
<dbReference type="GO" id="GO:0008270">
    <property type="term" value="F:zinc ion binding"/>
    <property type="evidence" value="ECO:0007669"/>
    <property type="project" value="UniProtKB-KW"/>
</dbReference>
<protein>
    <recommendedName>
        <fullName evidence="9">Xylanolytic transcriptional activator regulatory domain-containing protein</fullName>
    </recommendedName>
</protein>
<accession>A0A319DVX0</accession>
<evidence type="ECO:0000256" key="6">
    <source>
        <dbReference type="ARBA" id="ARBA00023015"/>
    </source>
</evidence>
<keyword evidence="3" id="KW-0677">Repeat</keyword>
<keyword evidence="6" id="KW-0805">Transcription regulation</keyword>
<keyword evidence="4" id="KW-0863">Zinc-finger</keyword>
<dbReference type="OrthoDB" id="654211at2759"/>
<proteinExistence type="predicted"/>
<dbReference type="AlphaFoldDB" id="A0A319DVX0"/>
<dbReference type="InterPro" id="IPR051059">
    <property type="entry name" value="VerF-like"/>
</dbReference>
<evidence type="ECO:0000313" key="10">
    <source>
        <dbReference type="EMBL" id="PYH98337.1"/>
    </source>
</evidence>
<sequence>MVAAGARCRYERRKALMLFRIAKAIFHERQHQQEAAAMNNNTIWDHLSPGAKDRNHSTQRTSCLLVLIVFVTWQETPEILGEALSLQSRLVQLVRESGLEEDAAGSEPLDWRAWIEAESARRVKLFAFCFLNVQSIAYNTPPILLSYEIKLQLPCLCQEWIAVNETEWVSVRQRMPKQKLFQDAMATLMRRSGDASCIEPTPSPVANYILLHGLLYIVGAAKPSNTQRRYRYHNGTERCIGVSALTLTHGALWIETRYKIYWLVLIVFFSKAALHGWTSGWQRAPESSLDPLNPNGPIPFTSTAFLGLAYCRIHVDLGPYRNLNTRDPQKIASVLSSSPDVPRSRSLLPALLHATHALSIPVKLGVDYVAQSQAFVWSIQHVLCAVEFAIVLNKWLYSVSQSHSTNPLNGMN</sequence>
<gene>
    <name evidence="10" type="ORF">BO71DRAFT_65879</name>
</gene>
<reference evidence="10 11" key="1">
    <citation type="submission" date="2018-02" db="EMBL/GenBank/DDBJ databases">
        <title>The genomes of Aspergillus section Nigri reveals drivers in fungal speciation.</title>
        <authorList>
            <consortium name="DOE Joint Genome Institute"/>
            <person name="Vesth T.C."/>
            <person name="Nybo J."/>
            <person name="Theobald S."/>
            <person name="Brandl J."/>
            <person name="Frisvad J.C."/>
            <person name="Nielsen K.F."/>
            <person name="Lyhne E.K."/>
            <person name="Kogle M.E."/>
            <person name="Kuo A."/>
            <person name="Riley R."/>
            <person name="Clum A."/>
            <person name="Nolan M."/>
            <person name="Lipzen A."/>
            <person name="Salamov A."/>
            <person name="Henrissat B."/>
            <person name="Wiebenga A."/>
            <person name="De vries R.P."/>
            <person name="Grigoriev I.V."/>
            <person name="Mortensen U.H."/>
            <person name="Andersen M.R."/>
            <person name="Baker S.E."/>
        </authorList>
    </citation>
    <scope>NUCLEOTIDE SEQUENCE [LARGE SCALE GENOMIC DNA]</scope>
    <source>
        <strain evidence="10 11">CBS 707.79</strain>
    </source>
</reference>
<evidence type="ECO:0000259" key="9">
    <source>
        <dbReference type="Pfam" id="PF04082"/>
    </source>
</evidence>
<keyword evidence="2" id="KW-0479">Metal-binding</keyword>
<evidence type="ECO:0000256" key="3">
    <source>
        <dbReference type="ARBA" id="ARBA00022737"/>
    </source>
</evidence>